<dbReference type="OrthoDB" id="2884955at2"/>
<keyword evidence="3" id="KW-1185">Reference proteome</keyword>
<reference evidence="3" key="1">
    <citation type="submission" date="2015-08" db="EMBL/GenBank/DDBJ databases">
        <title>Fjat-14210 dsm16467.</title>
        <authorList>
            <person name="Liu B."/>
            <person name="Wang J."/>
            <person name="Zhu Y."/>
            <person name="Liu G."/>
            <person name="Chen Q."/>
            <person name="Chen Z."/>
            <person name="Lan J."/>
            <person name="Che J."/>
            <person name="Ge C."/>
            <person name="Shi H."/>
            <person name="Pan Z."/>
            <person name="Liu X."/>
        </authorList>
    </citation>
    <scope>NUCLEOTIDE SEQUENCE [LARGE SCALE GENOMIC DNA]</scope>
    <source>
        <strain evidence="3">DSM 16467</strain>
    </source>
</reference>
<dbReference type="Pfam" id="PF13027">
    <property type="entry name" value="DUF3888"/>
    <property type="match status" value="1"/>
</dbReference>
<evidence type="ECO:0000313" key="3">
    <source>
        <dbReference type="Proteomes" id="UP000037558"/>
    </source>
</evidence>
<sequence>MKKLLVLCGLSLLIWTHPVSAKETSSYDVKGMEKAIDHMIVDQFQDELQDAVADFYKRDSVELQYDWKEQRYDVVELEQSKDGHKLQYPYVVTFNVLVYDSKKKERIGTDTLTFGVVPVTSKETAKKQGKMFSVAKLLNYRHGEPIK</sequence>
<proteinExistence type="predicted"/>
<accession>A0A0M0LH81</accession>
<evidence type="ECO:0000313" key="2">
    <source>
        <dbReference type="EMBL" id="KOO50409.1"/>
    </source>
</evidence>
<evidence type="ECO:0008006" key="4">
    <source>
        <dbReference type="Google" id="ProtNLM"/>
    </source>
</evidence>
<name>A0A0M0LH81_9BACI</name>
<evidence type="ECO:0000256" key="1">
    <source>
        <dbReference type="SAM" id="SignalP"/>
    </source>
</evidence>
<organism evidence="2 3">
    <name type="scientific">Priestia koreensis</name>
    <dbReference type="NCBI Taxonomy" id="284581"/>
    <lineage>
        <taxon>Bacteria</taxon>
        <taxon>Bacillati</taxon>
        <taxon>Bacillota</taxon>
        <taxon>Bacilli</taxon>
        <taxon>Bacillales</taxon>
        <taxon>Bacillaceae</taxon>
        <taxon>Priestia</taxon>
    </lineage>
</organism>
<dbReference type="InterPro" id="IPR024984">
    <property type="entry name" value="DUF3888"/>
</dbReference>
<dbReference type="PATRIC" id="fig|284581.3.peg.498"/>
<protein>
    <recommendedName>
        <fullName evidence="4">DUF3888 domain-containing protein</fullName>
    </recommendedName>
</protein>
<comment type="caution">
    <text evidence="2">The sequence shown here is derived from an EMBL/GenBank/DDBJ whole genome shotgun (WGS) entry which is preliminary data.</text>
</comment>
<dbReference type="Proteomes" id="UP000037558">
    <property type="component" value="Unassembled WGS sequence"/>
</dbReference>
<gene>
    <name evidence="2" type="ORF">AMD01_01230</name>
</gene>
<keyword evidence="1" id="KW-0732">Signal</keyword>
<dbReference type="AlphaFoldDB" id="A0A0M0LH81"/>
<feature type="signal peptide" evidence="1">
    <location>
        <begin position="1"/>
        <end position="21"/>
    </location>
</feature>
<feature type="chain" id="PRO_5005603388" description="DUF3888 domain-containing protein" evidence="1">
    <location>
        <begin position="22"/>
        <end position="147"/>
    </location>
</feature>
<dbReference type="EMBL" id="LILC01000002">
    <property type="protein sequence ID" value="KOO50409.1"/>
    <property type="molecule type" value="Genomic_DNA"/>
</dbReference>
<dbReference type="RefSeq" id="WP_053399562.1">
    <property type="nucleotide sequence ID" value="NZ_LILC01000002.1"/>
</dbReference>